<evidence type="ECO:0000256" key="1">
    <source>
        <dbReference type="ARBA" id="ARBA00004477"/>
    </source>
</evidence>
<accession>A0A550CKK0</accession>
<dbReference type="OrthoDB" id="17366at2759"/>
<evidence type="ECO:0000313" key="10">
    <source>
        <dbReference type="Proteomes" id="UP000320762"/>
    </source>
</evidence>
<feature type="transmembrane region" description="Helical" evidence="8">
    <location>
        <begin position="332"/>
        <end position="352"/>
    </location>
</feature>
<feature type="transmembrane region" description="Helical" evidence="8">
    <location>
        <begin position="221"/>
        <end position="240"/>
    </location>
</feature>
<feature type="transmembrane region" description="Helical" evidence="8">
    <location>
        <begin position="183"/>
        <end position="209"/>
    </location>
</feature>
<keyword evidence="5" id="KW-0256">Endoplasmic reticulum</keyword>
<gene>
    <name evidence="9" type="ORF">BD626DRAFT_567221</name>
</gene>
<feature type="transmembrane region" description="Helical" evidence="8">
    <location>
        <begin position="55"/>
        <end position="76"/>
    </location>
</feature>
<evidence type="ECO:0000256" key="5">
    <source>
        <dbReference type="ARBA" id="ARBA00022824"/>
    </source>
</evidence>
<evidence type="ECO:0000256" key="4">
    <source>
        <dbReference type="ARBA" id="ARBA00022692"/>
    </source>
</evidence>
<evidence type="ECO:0000256" key="6">
    <source>
        <dbReference type="ARBA" id="ARBA00022989"/>
    </source>
</evidence>
<dbReference type="Proteomes" id="UP000320762">
    <property type="component" value="Unassembled WGS sequence"/>
</dbReference>
<dbReference type="GO" id="GO:0006506">
    <property type="term" value="P:GPI anchor biosynthetic process"/>
    <property type="evidence" value="ECO:0007669"/>
    <property type="project" value="UniProtKB-UniPathway"/>
</dbReference>
<dbReference type="InterPro" id="IPR009580">
    <property type="entry name" value="GPI_biosynthesis_protein_Pig-F"/>
</dbReference>
<evidence type="ECO:0000256" key="8">
    <source>
        <dbReference type="SAM" id="Phobius"/>
    </source>
</evidence>
<protein>
    <submittedName>
        <fullName evidence="9">Uncharacterized protein</fullName>
    </submittedName>
</protein>
<organism evidence="9 10">
    <name type="scientific">Schizophyllum amplum</name>
    <dbReference type="NCBI Taxonomy" id="97359"/>
    <lineage>
        <taxon>Eukaryota</taxon>
        <taxon>Fungi</taxon>
        <taxon>Dikarya</taxon>
        <taxon>Basidiomycota</taxon>
        <taxon>Agaricomycotina</taxon>
        <taxon>Agaricomycetes</taxon>
        <taxon>Agaricomycetidae</taxon>
        <taxon>Agaricales</taxon>
        <taxon>Schizophyllaceae</taxon>
        <taxon>Schizophyllum</taxon>
    </lineage>
</organism>
<dbReference type="UniPathway" id="UPA00196"/>
<evidence type="ECO:0000256" key="7">
    <source>
        <dbReference type="ARBA" id="ARBA00023136"/>
    </source>
</evidence>
<feature type="transmembrane region" description="Helical" evidence="8">
    <location>
        <begin position="300"/>
        <end position="320"/>
    </location>
</feature>
<dbReference type="Pfam" id="PF06699">
    <property type="entry name" value="PIG-F"/>
    <property type="match status" value="2"/>
</dbReference>
<comment type="caution">
    <text evidence="9">The sequence shown here is derived from an EMBL/GenBank/DDBJ whole genome shotgun (WGS) entry which is preliminary data.</text>
</comment>
<dbReference type="GO" id="GO:0005789">
    <property type="term" value="C:endoplasmic reticulum membrane"/>
    <property type="evidence" value="ECO:0007669"/>
    <property type="project" value="UniProtKB-SubCell"/>
</dbReference>
<evidence type="ECO:0000256" key="3">
    <source>
        <dbReference type="ARBA" id="ARBA00022502"/>
    </source>
</evidence>
<sequence length="357" mass="39218">MNRAARRKATAPKAVTEVSKLPEATARAGASLQALTAKYQDRLNAKPLDTMHVSFARYTAQVGAHSSLLLFAALFLPRIELPDYGQPIESGSTVVENNNTARWAWLDTILPAPPMQTSLDRPTHPFVVPLVVNPTWTLACMCLGVAVLQLWWAGFMKSWWTEYTDGENDEYGKAMAKTSHDKIAWGASIAALETTAISSVLVHISLVFFGAPFLSHAVNTYLLSLLISLLAVLVPAYVLGSPFTLHSMLSFAWPTAVPESQDEGRAKQLRKEETRRMIVRFGWLRLFIELESKTAIERALALPTFGALVGAWLASITLALDWDRSWQAYPLPPAYGAVAGYVLTSLGAVIFVDNTDE</sequence>
<keyword evidence="4 8" id="KW-0812">Transmembrane</keyword>
<dbReference type="AlphaFoldDB" id="A0A550CKK0"/>
<dbReference type="STRING" id="97359.A0A550CKK0"/>
<dbReference type="EMBL" id="VDMD01000005">
    <property type="protein sequence ID" value="TRM65299.1"/>
    <property type="molecule type" value="Genomic_DNA"/>
</dbReference>
<keyword evidence="10" id="KW-1185">Reference proteome</keyword>
<evidence type="ECO:0000313" key="9">
    <source>
        <dbReference type="EMBL" id="TRM65299.1"/>
    </source>
</evidence>
<comment type="pathway">
    <text evidence="2">Glycolipid biosynthesis; glycosylphosphatidylinositol-anchor biosynthesis.</text>
</comment>
<reference evidence="9 10" key="1">
    <citation type="journal article" date="2019" name="New Phytol.">
        <title>Comparative genomics reveals unique wood-decay strategies and fruiting body development in the Schizophyllaceae.</title>
        <authorList>
            <person name="Almasi E."/>
            <person name="Sahu N."/>
            <person name="Krizsan K."/>
            <person name="Balint B."/>
            <person name="Kovacs G.M."/>
            <person name="Kiss B."/>
            <person name="Cseklye J."/>
            <person name="Drula E."/>
            <person name="Henrissat B."/>
            <person name="Nagy I."/>
            <person name="Chovatia M."/>
            <person name="Adam C."/>
            <person name="LaButti K."/>
            <person name="Lipzen A."/>
            <person name="Riley R."/>
            <person name="Grigoriev I.V."/>
            <person name="Nagy L.G."/>
        </authorList>
    </citation>
    <scope>NUCLEOTIDE SEQUENCE [LARGE SCALE GENOMIC DNA]</scope>
    <source>
        <strain evidence="9 10">NL-1724</strain>
    </source>
</reference>
<feature type="transmembrane region" description="Helical" evidence="8">
    <location>
        <begin position="135"/>
        <end position="153"/>
    </location>
</feature>
<evidence type="ECO:0000256" key="2">
    <source>
        <dbReference type="ARBA" id="ARBA00004687"/>
    </source>
</evidence>
<name>A0A550CKK0_9AGAR</name>
<keyword evidence="3" id="KW-0337">GPI-anchor biosynthesis</keyword>
<keyword evidence="6 8" id="KW-1133">Transmembrane helix</keyword>
<comment type="subcellular location">
    <subcellularLocation>
        <location evidence="1">Endoplasmic reticulum membrane</location>
        <topology evidence="1">Multi-pass membrane protein</topology>
    </subcellularLocation>
</comment>
<keyword evidence="7 8" id="KW-0472">Membrane</keyword>
<proteinExistence type="predicted"/>